<keyword evidence="1" id="KW-0812">Transmembrane</keyword>
<evidence type="ECO:0000313" key="3">
    <source>
        <dbReference type="Proteomes" id="UP000005396"/>
    </source>
</evidence>
<reference evidence="2 3" key="1">
    <citation type="submission" date="2007-08" db="EMBL/GenBank/DDBJ databases">
        <authorList>
            <person name="Fulton L."/>
            <person name="Clifton S."/>
            <person name="Fulton B."/>
            <person name="Xu J."/>
            <person name="Minx P."/>
            <person name="Pepin K.H."/>
            <person name="Johnson M."/>
            <person name="Thiruvilangam P."/>
            <person name="Bhonagiri V."/>
            <person name="Nash W.E."/>
            <person name="Mardis E.R."/>
            <person name="Wilson R.K."/>
        </authorList>
    </citation>
    <scope>NUCLEOTIDE SEQUENCE [LARGE SCALE GENOMIC DNA]</scope>
    <source>
        <strain evidence="3">ATCC BAA-613 / DSM 15670 / CCUG 46953 / JCM 12243 / WAL 16351</strain>
    </source>
</reference>
<evidence type="ECO:0000313" key="2">
    <source>
        <dbReference type="EMBL" id="EDP19061.1"/>
    </source>
</evidence>
<evidence type="ECO:0000256" key="1">
    <source>
        <dbReference type="SAM" id="Phobius"/>
    </source>
</evidence>
<organism evidence="2 3">
    <name type="scientific">Enterocloster bolteae (strain ATCC BAA-613 / DSM 15670 / CCUG 46953 / JCM 12243 / WAL 16351)</name>
    <name type="common">Clostridium bolteae</name>
    <dbReference type="NCBI Taxonomy" id="411902"/>
    <lineage>
        <taxon>Bacteria</taxon>
        <taxon>Bacillati</taxon>
        <taxon>Bacillota</taxon>
        <taxon>Clostridia</taxon>
        <taxon>Lachnospirales</taxon>
        <taxon>Lachnospiraceae</taxon>
        <taxon>Enterocloster</taxon>
    </lineage>
</organism>
<feature type="transmembrane region" description="Helical" evidence="1">
    <location>
        <begin position="6"/>
        <end position="25"/>
    </location>
</feature>
<dbReference type="Proteomes" id="UP000005396">
    <property type="component" value="Unassembled WGS sequence"/>
</dbReference>
<comment type="caution">
    <text evidence="2">The sequence shown here is derived from an EMBL/GenBank/DDBJ whole genome shotgun (WGS) entry which is preliminary data.</text>
</comment>
<keyword evidence="1" id="KW-0472">Membrane</keyword>
<dbReference type="EMBL" id="ABCC02000009">
    <property type="protein sequence ID" value="EDP19061.1"/>
    <property type="molecule type" value="Genomic_DNA"/>
</dbReference>
<proteinExistence type="predicted"/>
<dbReference type="AlphaFoldDB" id="A8RHT1"/>
<dbReference type="HOGENOM" id="CLU_3355364_0_0_9"/>
<gene>
    <name evidence="2" type="ORF">CLOBOL_00497</name>
</gene>
<keyword evidence="1" id="KW-1133">Transmembrane helix</keyword>
<accession>A8RHT1</accession>
<name>A8RHT1_ENTBW</name>
<reference evidence="2 3" key="2">
    <citation type="submission" date="2007-09" db="EMBL/GenBank/DDBJ databases">
        <title>Draft genome sequence of Clostridium bolteae (ATCC BAA-613).</title>
        <authorList>
            <person name="Sudarsanam P."/>
            <person name="Ley R."/>
            <person name="Guruge J."/>
            <person name="Turnbaugh P.J."/>
            <person name="Mahowald M."/>
            <person name="Liep D."/>
            <person name="Gordon J."/>
        </authorList>
    </citation>
    <scope>NUCLEOTIDE SEQUENCE [LARGE SCALE GENOMIC DNA]</scope>
    <source>
        <strain evidence="3">ATCC BAA-613 / DSM 15670 / CCUG 46953 / JCM 12243 / WAL 16351</strain>
    </source>
</reference>
<dbReference type="PaxDb" id="411902-CLOBOL_00497"/>
<sequence length="36" mass="4281">MIYGPFCLPFMNFILLFVHSFIQLIQKTFTFTPIIV</sequence>
<protein>
    <submittedName>
        <fullName evidence="2">Uncharacterized protein</fullName>
    </submittedName>
</protein>